<dbReference type="PANTHER" id="PTHR23423">
    <property type="entry name" value="ORGANIC SOLUTE TRANSPORTER-RELATED"/>
    <property type="match status" value="1"/>
</dbReference>
<dbReference type="Proteomes" id="UP001296104">
    <property type="component" value="Unassembled WGS sequence"/>
</dbReference>
<accession>A0AAI8Z2Y6</accession>
<gene>
    <name evidence="7" type="ORF">LECACI_7A006663</name>
</gene>
<feature type="region of interest" description="Disordered" evidence="5">
    <location>
        <begin position="344"/>
        <end position="447"/>
    </location>
</feature>
<name>A0AAI8Z2Y6_9PEZI</name>
<evidence type="ECO:0000256" key="3">
    <source>
        <dbReference type="ARBA" id="ARBA00022989"/>
    </source>
</evidence>
<comment type="subcellular location">
    <subcellularLocation>
        <location evidence="1">Membrane</location>
        <topology evidence="1">Multi-pass membrane protein</topology>
    </subcellularLocation>
</comment>
<dbReference type="SMART" id="SM01417">
    <property type="entry name" value="Solute_trans_a"/>
    <property type="match status" value="1"/>
</dbReference>
<evidence type="ECO:0000313" key="8">
    <source>
        <dbReference type="Proteomes" id="UP001296104"/>
    </source>
</evidence>
<comment type="caution">
    <text evidence="7">The sequence shown here is derived from an EMBL/GenBank/DDBJ whole genome shotgun (WGS) entry which is preliminary data.</text>
</comment>
<feature type="transmembrane region" description="Helical" evidence="6">
    <location>
        <begin position="262"/>
        <end position="282"/>
    </location>
</feature>
<feature type="transmembrane region" description="Helical" evidence="6">
    <location>
        <begin position="97"/>
        <end position="115"/>
    </location>
</feature>
<dbReference type="EMBL" id="CAVMBE010000049">
    <property type="protein sequence ID" value="CAK4031505.1"/>
    <property type="molecule type" value="Genomic_DNA"/>
</dbReference>
<feature type="transmembrane region" description="Helical" evidence="6">
    <location>
        <begin position="64"/>
        <end position="85"/>
    </location>
</feature>
<dbReference type="AlphaFoldDB" id="A0AAI8Z2Y6"/>
<dbReference type="Pfam" id="PF03619">
    <property type="entry name" value="Solute_trans_a"/>
    <property type="match status" value="1"/>
</dbReference>
<keyword evidence="4 6" id="KW-0472">Membrane</keyword>
<evidence type="ECO:0000256" key="4">
    <source>
        <dbReference type="ARBA" id="ARBA00023136"/>
    </source>
</evidence>
<keyword evidence="3 6" id="KW-1133">Transmembrane helix</keyword>
<dbReference type="GO" id="GO:0016020">
    <property type="term" value="C:membrane"/>
    <property type="evidence" value="ECO:0007669"/>
    <property type="project" value="UniProtKB-SubCell"/>
</dbReference>
<organism evidence="7 8">
    <name type="scientific">Lecanosticta acicola</name>
    <dbReference type="NCBI Taxonomy" id="111012"/>
    <lineage>
        <taxon>Eukaryota</taxon>
        <taxon>Fungi</taxon>
        <taxon>Dikarya</taxon>
        <taxon>Ascomycota</taxon>
        <taxon>Pezizomycotina</taxon>
        <taxon>Dothideomycetes</taxon>
        <taxon>Dothideomycetidae</taxon>
        <taxon>Mycosphaerellales</taxon>
        <taxon>Mycosphaerellaceae</taxon>
        <taxon>Lecanosticta</taxon>
    </lineage>
</organism>
<evidence type="ECO:0000313" key="7">
    <source>
        <dbReference type="EMBL" id="CAK4031505.1"/>
    </source>
</evidence>
<keyword evidence="8" id="KW-1185">Reference proteome</keyword>
<feature type="compositionally biased region" description="Basic and acidic residues" evidence="5">
    <location>
        <begin position="398"/>
        <end position="414"/>
    </location>
</feature>
<evidence type="ECO:0000256" key="6">
    <source>
        <dbReference type="SAM" id="Phobius"/>
    </source>
</evidence>
<dbReference type="InterPro" id="IPR005178">
    <property type="entry name" value="Ostalpha/TMEM184C"/>
</dbReference>
<evidence type="ECO:0000256" key="2">
    <source>
        <dbReference type="ARBA" id="ARBA00022692"/>
    </source>
</evidence>
<evidence type="ECO:0000256" key="1">
    <source>
        <dbReference type="ARBA" id="ARBA00004141"/>
    </source>
</evidence>
<evidence type="ECO:0000256" key="5">
    <source>
        <dbReference type="SAM" id="MobiDB-lite"/>
    </source>
</evidence>
<keyword evidence="2 6" id="KW-0812">Transmembrane</keyword>
<proteinExistence type="predicted"/>
<feature type="transmembrane region" description="Helical" evidence="6">
    <location>
        <begin position="183"/>
        <end position="202"/>
    </location>
</feature>
<feature type="transmembrane region" description="Helical" evidence="6">
    <location>
        <begin position="28"/>
        <end position="52"/>
    </location>
</feature>
<feature type="transmembrane region" description="Helical" evidence="6">
    <location>
        <begin position="222"/>
        <end position="242"/>
    </location>
</feature>
<evidence type="ECO:0008006" key="9">
    <source>
        <dbReference type="Google" id="ProtNLM"/>
    </source>
</evidence>
<feature type="transmembrane region" description="Helical" evidence="6">
    <location>
        <begin position="144"/>
        <end position="163"/>
    </location>
</feature>
<sequence>MGNSSGDKSCPIPDEANEFKGDGSSHTVMLWIAAIATAVTLAICVSLIFAHLRRYRCPKEQRQIIRITFAPFIFALVCFFEILSYDIAPYIDPLGDLYEAFGLCALFLLYIQFCVPGGTFDEQTFDAVKASDEGTKASFDWPRITWIFVFQYPIVEVLSIVILEATEAAGTYCVRSLNPKYGHLWEMIISSIGVGAAVLAILRFYGRMKNRMKVRRGLSKLVCFKLIVGIRFLQSTIFSILLGHDIVKPSSTFSYDDLLYGLPSLLTCCEMVFLSLGFWYAYSSTEYGSSQKPTHTRLPVWRAVLDAINPWDLMAGIGRMFGIILHLSRTGGFQAWGQARAQAETDKRAGKAQARRAQGRYQTIDGMESLSRPDAAHGTQFENPLYPMVGQPPPDSPPRYDDPTQAHLMPDSRKARSPSPSGRVWDGQRYDRTPSPSGRYVDTRDMV</sequence>
<reference evidence="7" key="1">
    <citation type="submission" date="2023-11" db="EMBL/GenBank/DDBJ databases">
        <authorList>
            <person name="Alioto T."/>
            <person name="Alioto T."/>
            <person name="Gomez Garrido J."/>
        </authorList>
    </citation>
    <scope>NUCLEOTIDE SEQUENCE</scope>
</reference>
<protein>
    <recommendedName>
        <fullName evidence="9">DUF300-domain-containing protein</fullName>
    </recommendedName>
</protein>